<dbReference type="Pfam" id="PF02687">
    <property type="entry name" value="FtsX"/>
    <property type="match status" value="2"/>
</dbReference>
<dbReference type="Pfam" id="PF12704">
    <property type="entry name" value="MacB_PCD"/>
    <property type="match status" value="2"/>
</dbReference>
<name>A0A926F5S5_9BACT</name>
<evidence type="ECO:0000256" key="4">
    <source>
        <dbReference type="ARBA" id="ARBA00022989"/>
    </source>
</evidence>
<keyword evidence="3 6" id="KW-0812">Transmembrane</keyword>
<evidence type="ECO:0000313" key="10">
    <source>
        <dbReference type="Proteomes" id="UP000651085"/>
    </source>
</evidence>
<sequence>MRHLYYALQAIIRGKESNVIKIISLTLGGFIGILLLARVAFDLSYDNCYPDIDRLFYLQRQSGEKGGGWGEPSLYNYGSMAAALKENFPEVESATMMSIPEERTYIYEDRKADKMMSMFCDEQFFSTTGIPLLEGDEAALKDVDVAFVSRSFARWISGDLSVVGKTVMLKKFDNGYYPFTIRGIYEDIPENSELHYDVIYTLPTFCKMLGVNRAGWGYDISYHTLVRFRQEANVENVQARIGDMLKKYIPQEGGEHKELHTFKAVRGYHADRSEVHRMVSILSILGFSILLIAAMNYVLISISSLHKRSKAVGVHKCSGASGKDIFMMFLCETGMLILVVLLIITLLMLNFKDEVEYIAEASLSSLFSWEVMWVPGLVILSVFLVVACLPGSFFASIPVTQVFRRYSESRGLWKRFLLFIQFLGMPFIMGLMIVVLVQYHYIVNRDLGYNPRGIVSVFNQFPDADALFRNLPMIEGYANGSSIISGYSGGENITLGNGKNLSVCLGWSDARFVPLMGIHILEGRNFSREGEALVNEEFVRQMNQGNSPIGQNLSYFLGEATITGVMKDYPVRSAYFPQDPVVLVALPGWGPWTLRLKPPYDENLRTLNKTMKEMFPTKDVVFTSLQKGLDMQYDSVHRFRDVVILAFVSIFLIGLIGLVGYVNDEMRQRSKEIAIRKVNGADAFSIFWLLSRNIMLTAFPAVLLGTSASWYIGQKWLEQFVEQMPFSLWVYAGIAVGVLFVIVVSVMIRTWYIINENPVNSIKSE</sequence>
<feature type="domain" description="MacB-like periplasmic core" evidence="8">
    <location>
        <begin position="31"/>
        <end position="242"/>
    </location>
</feature>
<dbReference type="PANTHER" id="PTHR30572:SF18">
    <property type="entry name" value="ABC-TYPE MACROLIDE FAMILY EXPORT SYSTEM PERMEASE COMPONENT 2"/>
    <property type="match status" value="1"/>
</dbReference>
<dbReference type="GO" id="GO:0022857">
    <property type="term" value="F:transmembrane transporter activity"/>
    <property type="evidence" value="ECO:0007669"/>
    <property type="project" value="TreeGrafter"/>
</dbReference>
<evidence type="ECO:0000259" key="7">
    <source>
        <dbReference type="Pfam" id="PF02687"/>
    </source>
</evidence>
<feature type="transmembrane region" description="Helical" evidence="6">
    <location>
        <begin position="416"/>
        <end position="441"/>
    </location>
</feature>
<evidence type="ECO:0000256" key="6">
    <source>
        <dbReference type="SAM" id="Phobius"/>
    </source>
</evidence>
<keyword evidence="5 6" id="KW-0472">Membrane</keyword>
<keyword evidence="4 6" id="KW-1133">Transmembrane helix</keyword>
<reference evidence="9" key="1">
    <citation type="submission" date="2020-08" db="EMBL/GenBank/DDBJ databases">
        <title>Genome public.</title>
        <authorList>
            <person name="Liu C."/>
            <person name="Sun Q."/>
        </authorList>
    </citation>
    <scope>NUCLEOTIDE SEQUENCE</scope>
    <source>
        <strain evidence="9">N12</strain>
    </source>
</reference>
<dbReference type="AlphaFoldDB" id="A0A926F5S5"/>
<feature type="domain" description="ABC3 transporter permease C-terminal" evidence="7">
    <location>
        <begin position="645"/>
        <end position="758"/>
    </location>
</feature>
<protein>
    <submittedName>
        <fullName evidence="9">ABC transporter permease</fullName>
    </submittedName>
</protein>
<evidence type="ECO:0000256" key="2">
    <source>
        <dbReference type="ARBA" id="ARBA00022475"/>
    </source>
</evidence>
<dbReference type="InterPro" id="IPR025857">
    <property type="entry name" value="MacB_PCD"/>
</dbReference>
<evidence type="ECO:0000256" key="1">
    <source>
        <dbReference type="ARBA" id="ARBA00004651"/>
    </source>
</evidence>
<feature type="transmembrane region" description="Helical" evidence="6">
    <location>
        <begin position="325"/>
        <end position="351"/>
    </location>
</feature>
<dbReference type="EMBL" id="JACRTF010000001">
    <property type="protein sequence ID" value="MBC8594728.1"/>
    <property type="molecule type" value="Genomic_DNA"/>
</dbReference>
<comment type="subcellular location">
    <subcellularLocation>
        <location evidence="1">Cell membrane</location>
        <topology evidence="1">Multi-pass membrane protein</topology>
    </subcellularLocation>
</comment>
<feature type="transmembrane region" description="Helical" evidence="6">
    <location>
        <begin position="371"/>
        <end position="395"/>
    </location>
</feature>
<feature type="transmembrane region" description="Helical" evidence="6">
    <location>
        <begin position="642"/>
        <end position="662"/>
    </location>
</feature>
<feature type="transmembrane region" description="Helical" evidence="6">
    <location>
        <begin position="278"/>
        <end position="300"/>
    </location>
</feature>
<feature type="transmembrane region" description="Helical" evidence="6">
    <location>
        <begin position="20"/>
        <end position="41"/>
    </location>
</feature>
<keyword evidence="2" id="KW-1003">Cell membrane</keyword>
<dbReference type="Proteomes" id="UP000651085">
    <property type="component" value="Unassembled WGS sequence"/>
</dbReference>
<gene>
    <name evidence="9" type="ORF">H8744_16080</name>
</gene>
<dbReference type="PANTHER" id="PTHR30572">
    <property type="entry name" value="MEMBRANE COMPONENT OF TRANSPORTER-RELATED"/>
    <property type="match status" value="1"/>
</dbReference>
<proteinExistence type="predicted"/>
<dbReference type="RefSeq" id="WP_262435818.1">
    <property type="nucleotide sequence ID" value="NZ_JACRTF010000001.1"/>
</dbReference>
<evidence type="ECO:0000256" key="3">
    <source>
        <dbReference type="ARBA" id="ARBA00022692"/>
    </source>
</evidence>
<comment type="caution">
    <text evidence="9">The sequence shown here is derived from an EMBL/GenBank/DDBJ whole genome shotgun (WGS) entry which is preliminary data.</text>
</comment>
<feature type="transmembrane region" description="Helical" evidence="6">
    <location>
        <begin position="728"/>
        <end position="748"/>
    </location>
</feature>
<evidence type="ECO:0000313" key="9">
    <source>
        <dbReference type="EMBL" id="MBC8594728.1"/>
    </source>
</evidence>
<dbReference type="GO" id="GO:0005886">
    <property type="term" value="C:plasma membrane"/>
    <property type="evidence" value="ECO:0007669"/>
    <property type="project" value="UniProtKB-SubCell"/>
</dbReference>
<feature type="domain" description="MacB-like periplasmic core" evidence="8">
    <location>
        <begin position="458"/>
        <end position="588"/>
    </location>
</feature>
<feature type="transmembrane region" description="Helical" evidence="6">
    <location>
        <begin position="683"/>
        <end position="708"/>
    </location>
</feature>
<evidence type="ECO:0000259" key="8">
    <source>
        <dbReference type="Pfam" id="PF12704"/>
    </source>
</evidence>
<accession>A0A926F5S5</accession>
<dbReference type="InterPro" id="IPR003838">
    <property type="entry name" value="ABC3_permease_C"/>
</dbReference>
<feature type="domain" description="ABC3 transporter permease C-terminal" evidence="7">
    <location>
        <begin position="284"/>
        <end position="398"/>
    </location>
</feature>
<evidence type="ECO:0000256" key="5">
    <source>
        <dbReference type="ARBA" id="ARBA00023136"/>
    </source>
</evidence>
<organism evidence="9 10">
    <name type="scientific">Jilunia laotingensis</name>
    <dbReference type="NCBI Taxonomy" id="2763675"/>
    <lineage>
        <taxon>Bacteria</taxon>
        <taxon>Pseudomonadati</taxon>
        <taxon>Bacteroidota</taxon>
        <taxon>Bacteroidia</taxon>
        <taxon>Bacteroidales</taxon>
        <taxon>Bacteroidaceae</taxon>
        <taxon>Jilunia</taxon>
    </lineage>
</organism>
<keyword evidence="10" id="KW-1185">Reference proteome</keyword>
<dbReference type="InterPro" id="IPR050250">
    <property type="entry name" value="Macrolide_Exporter_MacB"/>
</dbReference>